<feature type="region of interest" description="Disordered" evidence="3">
    <location>
        <begin position="344"/>
        <end position="376"/>
    </location>
</feature>
<feature type="compositionally biased region" description="Low complexity" evidence="3">
    <location>
        <begin position="18"/>
        <end position="46"/>
    </location>
</feature>
<dbReference type="RefSeq" id="XP_013379167.1">
    <property type="nucleotide sequence ID" value="XM_013523713.2"/>
</dbReference>
<dbReference type="OrthoDB" id="9901374at2759"/>
<feature type="region of interest" description="Disordered" evidence="3">
    <location>
        <begin position="393"/>
        <end position="502"/>
    </location>
</feature>
<dbReference type="GeneID" id="106150734"/>
<feature type="region of interest" description="Disordered" evidence="3">
    <location>
        <begin position="857"/>
        <end position="1092"/>
    </location>
</feature>
<feature type="compositionally biased region" description="Basic and acidic residues" evidence="3">
    <location>
        <begin position="344"/>
        <end position="365"/>
    </location>
</feature>
<feature type="region of interest" description="Disordered" evidence="3">
    <location>
        <begin position="185"/>
        <end position="204"/>
    </location>
</feature>
<feature type="compositionally biased region" description="Basic residues" evidence="3">
    <location>
        <begin position="1066"/>
        <end position="1077"/>
    </location>
</feature>
<feature type="compositionally biased region" description="Polar residues" evidence="3">
    <location>
        <begin position="705"/>
        <end position="721"/>
    </location>
</feature>
<feature type="compositionally biased region" description="Low complexity" evidence="3">
    <location>
        <begin position="478"/>
        <end position="494"/>
    </location>
</feature>
<feature type="compositionally biased region" description="Polar residues" evidence="3">
    <location>
        <begin position="611"/>
        <end position="621"/>
    </location>
</feature>
<feature type="compositionally biased region" description="Basic residues" evidence="3">
    <location>
        <begin position="996"/>
        <end position="1005"/>
    </location>
</feature>
<feature type="region of interest" description="Disordered" evidence="3">
    <location>
        <begin position="514"/>
        <end position="828"/>
    </location>
</feature>
<evidence type="ECO:0000256" key="3">
    <source>
        <dbReference type="SAM" id="MobiDB-lite"/>
    </source>
</evidence>
<dbReference type="AlphaFoldDB" id="A0A1S3GZJ2"/>
<feature type="compositionally biased region" description="Basic and acidic residues" evidence="3">
    <location>
        <begin position="1007"/>
        <end position="1023"/>
    </location>
</feature>
<evidence type="ECO:0000256" key="1">
    <source>
        <dbReference type="ARBA" id="ARBA00010845"/>
    </source>
</evidence>
<feature type="compositionally biased region" description="Basic and acidic residues" evidence="3">
    <location>
        <begin position="986"/>
        <end position="995"/>
    </location>
</feature>
<keyword evidence="2" id="KW-0159">Chromosome partition</keyword>
<dbReference type="GO" id="GO:0045132">
    <property type="term" value="P:meiotic chromosome segregation"/>
    <property type="evidence" value="ECO:0007669"/>
    <property type="project" value="InterPro"/>
</dbReference>
<comment type="similarity">
    <text evidence="1">Belongs to the shugoshin family.</text>
</comment>
<feature type="compositionally biased region" description="Basic and acidic residues" evidence="3">
    <location>
        <begin position="550"/>
        <end position="567"/>
    </location>
</feature>
<accession>A0A1S3GZJ2</accession>
<evidence type="ECO:0000313" key="5">
    <source>
        <dbReference type="Proteomes" id="UP000085678"/>
    </source>
</evidence>
<proteinExistence type="inferred from homology"/>
<feature type="domain" description="Shugoshin C-terminal" evidence="4">
    <location>
        <begin position="1025"/>
        <end position="1046"/>
    </location>
</feature>
<dbReference type="InterPro" id="IPR011515">
    <property type="entry name" value="Shugoshin_C"/>
</dbReference>
<feature type="compositionally biased region" description="Basic and acidic residues" evidence="3">
    <location>
        <begin position="791"/>
        <end position="806"/>
    </location>
</feature>
<dbReference type="KEGG" id="lak:106150734"/>
<feature type="compositionally biased region" description="Low complexity" evidence="3">
    <location>
        <begin position="277"/>
        <end position="297"/>
    </location>
</feature>
<dbReference type="GO" id="GO:0000775">
    <property type="term" value="C:chromosome, centromeric region"/>
    <property type="evidence" value="ECO:0007669"/>
    <property type="project" value="InterPro"/>
</dbReference>
<gene>
    <name evidence="6 7" type="primary">LOC106150734</name>
</gene>
<feature type="compositionally biased region" description="Basic and acidic residues" evidence="3">
    <location>
        <begin position="675"/>
        <end position="704"/>
    </location>
</feature>
<feature type="region of interest" description="Disordered" evidence="3">
    <location>
        <begin position="265"/>
        <end position="307"/>
    </location>
</feature>
<dbReference type="Pfam" id="PF07557">
    <property type="entry name" value="Shugoshin_C"/>
    <property type="match status" value="1"/>
</dbReference>
<sequence>METPGKKPGMSSKRKQKQSPSYSINSSKSKLNSSLRLNRSTRVNSSAVKTKNRQLAAALGRKSQELEFLKEEFCELRNEHHELKVKALRFHRIAQVTNENIEEVVVGRVQERMCDVSALLNKVSNQLLGAVKLLGTAVEMTTDPKRKSLETLCSNRASSLGANKSDDDSPVIAVPNPKRSIYYDAGSKNPAGRVPQKSSTIPLKPKLSTPAVDIHPAALSAVAASVNDVAGNLHEMSVIVEQSFMGEKMDTLDMNKVNVLDTVEDGENLPEEEVPQEEPNPTSKTSSSLPAPTAPTSENPGSPGKCDADMQNMTVYLDEQMDFTECISVPVGLASFISANSESAEKSVKAEEAEEQKEGRLSSPEDKEDSEDEMDKLKKKLKAMQNVKVFVNDCSKTKTEVSKSENDIATVESAIGKETSVKKTSTKERAKKKAKNQESSSESRPPCTELPPRESRKSRSKGRQEPQYRELSSDSESETPPSDTSLDSTTSSKSYGIVFNKPGKISFTAGRIDILNGDGKQKSRLPIKVPTKSRSKHKTSSKQRSRTKTKKDEKITDKAKIQDEPKSVFDYTGTPQSAEEKGVYDMSMNESVQQERLPLSKFRERHLTGTEEASTPSANTRSKPRALVNNQTSDPESQCEDKPARSRTKTIKPKEEMKLEPAAVKSRTKSKRKSSKSDYIEPRKTDDEDQEKSTEKSTCRKDAQTRPTGNSREQFTSQTKQAIEDTSVFDSPVRSKTQDDSLVDEENIVIEETPAPLGGSRSKTRLTSEEHVPSVATEKSPVAVKKSRTKTKLDGDNMVKTDHQEDQVGPVPTPTRVTKRGKEVKSKKKHRYTYCVEDLFSGDDNNIFHANNLEIPAPLSEDASEEPEREVVEEHAVEGANHTSPRQDQASKMVQEKKNKKKHRYTYVRPDSGFDEDVAGKTDEKNISENQEGIVSEGQSNEKAKFEDRENTHNTQRTEEKCEMDEKIDGSCQEEPVQEEQSEDTSQDKDKEEKRKPKTKKRSRSVKPSEQEEERQNADDNGVKRPRRAAANVSLKEPSLGGKLRRGDPGTSSIYQGENIPLYKEKNKHKKDAKKRSTLSSITNIKPEHEVV</sequence>
<feature type="compositionally biased region" description="Basic and acidic residues" evidence="3">
    <location>
        <begin position="395"/>
        <end position="406"/>
    </location>
</feature>
<feature type="compositionally biased region" description="Polar residues" evidence="3">
    <location>
        <begin position="928"/>
        <end position="939"/>
    </location>
</feature>
<feature type="compositionally biased region" description="Polar residues" evidence="3">
    <location>
        <begin position="881"/>
        <end position="892"/>
    </location>
</feature>
<feature type="compositionally biased region" description="Basic and acidic residues" evidence="3">
    <location>
        <begin position="918"/>
        <end position="927"/>
    </location>
</feature>
<reference evidence="6 7" key="1">
    <citation type="submission" date="2025-04" db="UniProtKB">
        <authorList>
            <consortium name="RefSeq"/>
        </authorList>
    </citation>
    <scope>IDENTIFICATION</scope>
    <source>
        <tissue evidence="6 7">Gonads</tissue>
    </source>
</reference>
<dbReference type="Proteomes" id="UP000085678">
    <property type="component" value="Unplaced"/>
</dbReference>
<evidence type="ECO:0000313" key="6">
    <source>
        <dbReference type="RefSeq" id="XP_013379167.1"/>
    </source>
</evidence>
<feature type="region of interest" description="Disordered" evidence="3">
    <location>
        <begin position="1"/>
        <end position="49"/>
    </location>
</feature>
<feature type="compositionally biased region" description="Basic and acidic residues" evidence="3">
    <location>
        <begin position="940"/>
        <end position="969"/>
    </location>
</feature>
<feature type="compositionally biased region" description="Basic residues" evidence="3">
    <location>
        <begin position="531"/>
        <end position="549"/>
    </location>
</feature>
<evidence type="ECO:0000259" key="4">
    <source>
        <dbReference type="Pfam" id="PF07557"/>
    </source>
</evidence>
<organism evidence="5 7">
    <name type="scientific">Lingula anatina</name>
    <name type="common">Brachiopod</name>
    <name type="synonym">Lingula unguis</name>
    <dbReference type="NCBI Taxonomy" id="7574"/>
    <lineage>
        <taxon>Eukaryota</taxon>
        <taxon>Metazoa</taxon>
        <taxon>Spiralia</taxon>
        <taxon>Lophotrochozoa</taxon>
        <taxon>Brachiopoda</taxon>
        <taxon>Linguliformea</taxon>
        <taxon>Lingulata</taxon>
        <taxon>Lingulida</taxon>
        <taxon>Linguloidea</taxon>
        <taxon>Lingulidae</taxon>
        <taxon>Lingula</taxon>
    </lineage>
</organism>
<feature type="compositionally biased region" description="Acidic residues" evidence="3">
    <location>
        <begin position="976"/>
        <end position="985"/>
    </location>
</feature>
<evidence type="ECO:0000256" key="2">
    <source>
        <dbReference type="ARBA" id="ARBA00022829"/>
    </source>
</evidence>
<feature type="compositionally biased region" description="Basic and acidic residues" evidence="3">
    <location>
        <begin position="451"/>
        <end position="472"/>
    </location>
</feature>
<protein>
    <submittedName>
        <fullName evidence="6 7">Glutamic acid-rich protein isoform X1</fullName>
    </submittedName>
</protein>
<evidence type="ECO:0000313" key="7">
    <source>
        <dbReference type="RefSeq" id="XP_013379168.1"/>
    </source>
</evidence>
<dbReference type="GO" id="GO:0005634">
    <property type="term" value="C:nucleus"/>
    <property type="evidence" value="ECO:0007669"/>
    <property type="project" value="InterPro"/>
</dbReference>
<keyword evidence="5" id="KW-1185">Reference proteome</keyword>
<feature type="compositionally biased region" description="Basic and acidic residues" evidence="3">
    <location>
        <begin position="419"/>
        <end position="428"/>
    </location>
</feature>
<feature type="compositionally biased region" description="Acidic residues" evidence="3">
    <location>
        <begin position="265"/>
        <end position="276"/>
    </location>
</feature>
<name>A0A1S3GZJ2_LINAN</name>
<dbReference type="RefSeq" id="XP_013379168.1">
    <property type="nucleotide sequence ID" value="XM_013523714.2"/>
</dbReference>